<dbReference type="PIRSF" id="PIRSF036406">
    <property type="entry name" value="Hept_kin"/>
    <property type="match status" value="1"/>
</dbReference>
<dbReference type="PANTHER" id="PTHR32463">
    <property type="entry name" value="L-FUCOSE KINASE"/>
    <property type="match status" value="1"/>
</dbReference>
<dbReference type="InterPro" id="IPR006204">
    <property type="entry name" value="GHMP_kinase_N_dom"/>
</dbReference>
<evidence type="ECO:0000313" key="10">
    <source>
        <dbReference type="Proteomes" id="UP001596160"/>
    </source>
</evidence>
<evidence type="ECO:0000256" key="5">
    <source>
        <dbReference type="ARBA" id="ARBA00038121"/>
    </source>
</evidence>
<dbReference type="EMBL" id="JBHSKP010000013">
    <property type="protein sequence ID" value="MFC5154193.1"/>
    <property type="molecule type" value="Genomic_DNA"/>
</dbReference>
<reference evidence="10" key="1">
    <citation type="journal article" date="2019" name="Int. J. Syst. Evol. Microbiol.">
        <title>The Global Catalogue of Microorganisms (GCM) 10K type strain sequencing project: providing services to taxonomists for standard genome sequencing and annotation.</title>
        <authorList>
            <consortium name="The Broad Institute Genomics Platform"/>
            <consortium name="The Broad Institute Genome Sequencing Center for Infectious Disease"/>
            <person name="Wu L."/>
            <person name="Ma J."/>
        </authorList>
    </citation>
    <scope>NUCLEOTIDE SEQUENCE [LARGE SCALE GENOMIC DNA]</scope>
    <source>
        <strain evidence="10">PCU 266</strain>
    </source>
</reference>
<dbReference type="PRINTS" id="PR00960">
    <property type="entry name" value="LMBPPROTEIN"/>
</dbReference>
<evidence type="ECO:0000259" key="7">
    <source>
        <dbReference type="Pfam" id="PF00288"/>
    </source>
</evidence>
<organism evidence="9 10">
    <name type="scientific">Streptomyces amakusaensis</name>
    <dbReference type="NCBI Taxonomy" id="67271"/>
    <lineage>
        <taxon>Bacteria</taxon>
        <taxon>Bacillati</taxon>
        <taxon>Actinomycetota</taxon>
        <taxon>Actinomycetes</taxon>
        <taxon>Kitasatosporales</taxon>
        <taxon>Streptomycetaceae</taxon>
        <taxon>Streptomyces</taxon>
    </lineage>
</organism>
<evidence type="ECO:0000313" key="9">
    <source>
        <dbReference type="EMBL" id="MFC5154193.1"/>
    </source>
</evidence>
<dbReference type="InterPro" id="IPR001174">
    <property type="entry name" value="HddA/FKP"/>
</dbReference>
<name>A0ABW0AK87_9ACTN</name>
<dbReference type="Gene3D" id="3.30.230.120">
    <property type="match status" value="1"/>
</dbReference>
<comment type="similarity">
    <text evidence="5">Belongs to the GHMP kinase family.</text>
</comment>
<sequence length="354" mass="37564">MTDIRWTLPEPLAPAPAEPTGRQLPAVVTARSPLRVSLAGGGTDLPSYSSRYGGLVISCAINRYVGVTVFPREFRGRARVVVEGYSEHDHTDQHPNPMTRACLLRAGLHSGYQLTAFSDVPSGCGLGGSGAFAVSVLHAGSGGARPPARTLAESAAEVEISDLGRPVGKQDHYMAAYGGIRLLRFHPSGSVDPDPLVLAPAFRAELESQLLLFHTGTSRDAGSILADQNKRTLQGHSDALRRLHAIRSLADEMTGALESRDMGAVAGLINEHWSLKARLSARVSSPRLQALHDTALEAGAAGAKLLGSGGGGFLLLVCPRNRQSEVRRAMDEQGLPELSFRFTDSGSRSGRLPL</sequence>
<evidence type="ECO:0000256" key="1">
    <source>
        <dbReference type="ARBA" id="ARBA00022679"/>
    </source>
</evidence>
<keyword evidence="10" id="KW-1185">Reference proteome</keyword>
<feature type="domain" description="GHMP kinase C-terminal" evidence="8">
    <location>
        <begin position="255"/>
        <end position="333"/>
    </location>
</feature>
<dbReference type="PANTHER" id="PTHR32463:SF0">
    <property type="entry name" value="L-FUCOSE KINASE"/>
    <property type="match status" value="1"/>
</dbReference>
<evidence type="ECO:0008006" key="11">
    <source>
        <dbReference type="Google" id="ProtNLM"/>
    </source>
</evidence>
<evidence type="ECO:0000256" key="4">
    <source>
        <dbReference type="ARBA" id="ARBA00022840"/>
    </source>
</evidence>
<feature type="region of interest" description="Disordered" evidence="6">
    <location>
        <begin position="1"/>
        <end position="23"/>
    </location>
</feature>
<dbReference type="Proteomes" id="UP001596160">
    <property type="component" value="Unassembled WGS sequence"/>
</dbReference>
<keyword evidence="3" id="KW-0418">Kinase</keyword>
<keyword evidence="2" id="KW-0547">Nucleotide-binding</keyword>
<proteinExistence type="inferred from homology"/>
<dbReference type="Pfam" id="PF00288">
    <property type="entry name" value="GHMP_kinases_N"/>
    <property type="match status" value="1"/>
</dbReference>
<dbReference type="RefSeq" id="WP_344480048.1">
    <property type="nucleotide sequence ID" value="NZ_BAAASB010000014.1"/>
</dbReference>
<feature type="domain" description="GHMP kinase N-terminal" evidence="7">
    <location>
        <begin position="105"/>
        <end position="179"/>
    </location>
</feature>
<comment type="caution">
    <text evidence="9">The sequence shown here is derived from an EMBL/GenBank/DDBJ whole genome shotgun (WGS) entry which is preliminary data.</text>
</comment>
<keyword evidence="4" id="KW-0067">ATP-binding</keyword>
<dbReference type="InterPro" id="IPR052203">
    <property type="entry name" value="GHMP_Kinase-Related"/>
</dbReference>
<gene>
    <name evidence="9" type="ORF">ACFPRH_20875</name>
</gene>
<dbReference type="SUPFAM" id="SSF55060">
    <property type="entry name" value="GHMP Kinase, C-terminal domain"/>
    <property type="match status" value="1"/>
</dbReference>
<dbReference type="InterPro" id="IPR014606">
    <property type="entry name" value="Heptose_7-P_kinase"/>
</dbReference>
<evidence type="ECO:0000256" key="2">
    <source>
        <dbReference type="ARBA" id="ARBA00022741"/>
    </source>
</evidence>
<protein>
    <recommendedName>
        <fullName evidence="11">GHMP kinase</fullName>
    </recommendedName>
</protein>
<dbReference type="Pfam" id="PF08544">
    <property type="entry name" value="GHMP_kinases_C"/>
    <property type="match status" value="1"/>
</dbReference>
<dbReference type="SUPFAM" id="SSF54211">
    <property type="entry name" value="Ribosomal protein S5 domain 2-like"/>
    <property type="match status" value="1"/>
</dbReference>
<keyword evidence="1" id="KW-0808">Transferase</keyword>
<evidence type="ECO:0000256" key="6">
    <source>
        <dbReference type="SAM" id="MobiDB-lite"/>
    </source>
</evidence>
<evidence type="ECO:0000256" key="3">
    <source>
        <dbReference type="ARBA" id="ARBA00022777"/>
    </source>
</evidence>
<evidence type="ECO:0000259" key="8">
    <source>
        <dbReference type="Pfam" id="PF08544"/>
    </source>
</evidence>
<accession>A0ABW0AK87</accession>
<dbReference type="InterPro" id="IPR036554">
    <property type="entry name" value="GHMP_kinase_C_sf"/>
</dbReference>
<dbReference type="InterPro" id="IPR020568">
    <property type="entry name" value="Ribosomal_Su5_D2-typ_SF"/>
</dbReference>
<dbReference type="InterPro" id="IPR013750">
    <property type="entry name" value="GHMP_kinase_C_dom"/>
</dbReference>